<feature type="transmembrane region" description="Helical" evidence="6">
    <location>
        <begin position="364"/>
        <end position="386"/>
    </location>
</feature>
<evidence type="ECO:0000256" key="4">
    <source>
        <dbReference type="ARBA" id="ARBA00022989"/>
    </source>
</evidence>
<evidence type="ECO:0008006" key="9">
    <source>
        <dbReference type="Google" id="ProtNLM"/>
    </source>
</evidence>
<evidence type="ECO:0000256" key="1">
    <source>
        <dbReference type="ARBA" id="ARBA00004308"/>
    </source>
</evidence>
<protein>
    <recommendedName>
        <fullName evidence="9">DUF445 domain-containing protein</fullName>
    </recommendedName>
</protein>
<dbReference type="GO" id="GO:0012505">
    <property type="term" value="C:endomembrane system"/>
    <property type="evidence" value="ECO:0007669"/>
    <property type="project" value="UniProtKB-SubCell"/>
</dbReference>
<dbReference type="RefSeq" id="WP_083040929.1">
    <property type="nucleotide sequence ID" value="NZ_CP020557.1"/>
</dbReference>
<comment type="subcellular location">
    <subcellularLocation>
        <location evidence="1">Endomembrane system</location>
    </subcellularLocation>
</comment>
<keyword evidence="4 6" id="KW-1133">Transmembrane helix</keyword>
<sequence length="388" mass="44060">MNPLFMIMINMAVAGFVGGITNHLAIKMLFHPRRPVYIGGRKIPFTPGLIPKRKDEIAVSLGQVVGEYLVTSAGLNESLQRPDFRQKLIRKLEDWLEEWTSREETLEEWILTWKSPEQIEKFKAGLKDWLQSKVREGAAWLWMDKGVGTKELKSFVPGWNEQKRSKLAGRMADLLAEEVKSELMSLRGERLLRQMISRMTQRSGGFLGALAGFFVDEDKLLPKVQAALFQQLDSQSFRATIQVHLDGRLAGLESMSLAEAARHLAGEEPFEQLLEHIETVLPIRKWLDSLGSMKLPQLTEPYREVLKASIPKAVDMFLRLAENRLERVIEAIELPAVVEAQVSKFPIERIEEILLSVSGKEFRAITWLGVLLGGFIGLFQSVFLLLQQ</sequence>
<dbReference type="PANTHER" id="PTHR35791">
    <property type="entry name" value="UPF0754 MEMBRANE PROTEIN YHEB"/>
    <property type="match status" value="1"/>
</dbReference>
<dbReference type="Proteomes" id="UP000192727">
    <property type="component" value="Chromosome"/>
</dbReference>
<proteinExistence type="inferred from homology"/>
<dbReference type="EMBL" id="CP020557">
    <property type="protein sequence ID" value="ARF69118.1"/>
    <property type="molecule type" value="Genomic_DNA"/>
</dbReference>
<gene>
    <name evidence="7" type="ORF">B7C51_16835</name>
</gene>
<evidence type="ECO:0000256" key="6">
    <source>
        <dbReference type="SAM" id="Phobius"/>
    </source>
</evidence>
<comment type="similarity">
    <text evidence="2">Belongs to the UPF0754 family.</text>
</comment>
<evidence type="ECO:0000313" key="8">
    <source>
        <dbReference type="Proteomes" id="UP000192727"/>
    </source>
</evidence>
<dbReference type="PANTHER" id="PTHR35791:SF1">
    <property type="entry name" value="UPF0754 MEMBRANE PROTEIN YHEB"/>
    <property type="match status" value="1"/>
</dbReference>
<dbReference type="AlphaFoldDB" id="A0A1V0UVR3"/>
<name>A0A1V0UVR3_9BACL</name>
<keyword evidence="3 6" id="KW-0812">Transmembrane</keyword>
<evidence type="ECO:0000256" key="2">
    <source>
        <dbReference type="ARBA" id="ARBA00008053"/>
    </source>
</evidence>
<feature type="transmembrane region" description="Helical" evidence="6">
    <location>
        <begin position="6"/>
        <end position="25"/>
    </location>
</feature>
<evidence type="ECO:0000256" key="3">
    <source>
        <dbReference type="ARBA" id="ARBA00022692"/>
    </source>
</evidence>
<accession>A0A1V0UVR3</accession>
<dbReference type="InterPro" id="IPR007383">
    <property type="entry name" value="DUF445"/>
</dbReference>
<organism evidence="7 8">
    <name type="scientific">Paenibacillus larvae subsp. pulvifaciens</name>
    <dbReference type="NCBI Taxonomy" id="1477"/>
    <lineage>
        <taxon>Bacteria</taxon>
        <taxon>Bacillati</taxon>
        <taxon>Bacillota</taxon>
        <taxon>Bacilli</taxon>
        <taxon>Bacillales</taxon>
        <taxon>Paenibacillaceae</taxon>
        <taxon>Paenibacillus</taxon>
    </lineage>
</organism>
<keyword evidence="5 6" id="KW-0472">Membrane</keyword>
<dbReference type="Pfam" id="PF04286">
    <property type="entry name" value="DUF445"/>
    <property type="match status" value="1"/>
</dbReference>
<reference evidence="7 8" key="1">
    <citation type="submission" date="2017-03" db="EMBL/GenBank/DDBJ databases">
        <title>Paenibacillus larvae genome sequencing.</title>
        <authorList>
            <person name="Dingman D.W."/>
        </authorList>
    </citation>
    <scope>NUCLEOTIDE SEQUENCE [LARGE SCALE GENOMIC DNA]</scope>
    <source>
        <strain evidence="7 8">SAG 10367</strain>
    </source>
</reference>
<evidence type="ECO:0000256" key="5">
    <source>
        <dbReference type="ARBA" id="ARBA00023136"/>
    </source>
</evidence>
<evidence type="ECO:0000313" key="7">
    <source>
        <dbReference type="EMBL" id="ARF69118.1"/>
    </source>
</evidence>